<proteinExistence type="inferred from homology"/>
<reference evidence="11 12" key="1">
    <citation type="submission" date="2019-08" db="EMBL/GenBank/DDBJ databases">
        <authorList>
            <person name="Shi S."/>
        </authorList>
    </citation>
    <scope>NUCLEOTIDE SEQUENCE [LARGE SCALE GENOMIC DNA]</scope>
    <source>
        <strain evidence="11 12">GY10130</strain>
    </source>
</reference>
<comment type="catalytic activity">
    <reaction evidence="9">
        <text>L-isoleucine + 2-oxoglutarate = (S)-3-methyl-2-oxopentanoate + L-glutamate</text>
        <dbReference type="Rhea" id="RHEA:24801"/>
        <dbReference type="ChEBI" id="CHEBI:16810"/>
        <dbReference type="ChEBI" id="CHEBI:29985"/>
        <dbReference type="ChEBI" id="CHEBI:35146"/>
        <dbReference type="ChEBI" id="CHEBI:58045"/>
        <dbReference type="EC" id="2.6.1.42"/>
    </reaction>
</comment>
<dbReference type="GO" id="GO:0046394">
    <property type="term" value="P:carboxylic acid biosynthetic process"/>
    <property type="evidence" value="ECO:0007669"/>
    <property type="project" value="UniProtKB-ARBA"/>
</dbReference>
<comment type="catalytic activity">
    <reaction evidence="10">
        <text>L-leucine + 2-oxoglutarate = 4-methyl-2-oxopentanoate + L-glutamate</text>
        <dbReference type="Rhea" id="RHEA:18321"/>
        <dbReference type="ChEBI" id="CHEBI:16810"/>
        <dbReference type="ChEBI" id="CHEBI:17865"/>
        <dbReference type="ChEBI" id="CHEBI:29985"/>
        <dbReference type="ChEBI" id="CHEBI:57427"/>
        <dbReference type="EC" id="2.6.1.42"/>
    </reaction>
</comment>
<dbReference type="InterPro" id="IPR001544">
    <property type="entry name" value="Aminotrans_IV"/>
</dbReference>
<dbReference type="InterPro" id="IPR050571">
    <property type="entry name" value="Class-IV_PLP-Dep_Aminotrnsfr"/>
</dbReference>
<dbReference type="AlphaFoldDB" id="A0A5C8K7Y3"/>
<evidence type="ECO:0000256" key="8">
    <source>
        <dbReference type="ARBA" id="ARBA00048212"/>
    </source>
</evidence>
<comment type="catalytic activity">
    <reaction evidence="8">
        <text>L-valine + 2-oxoglutarate = 3-methyl-2-oxobutanoate + L-glutamate</text>
        <dbReference type="Rhea" id="RHEA:24813"/>
        <dbReference type="ChEBI" id="CHEBI:11851"/>
        <dbReference type="ChEBI" id="CHEBI:16810"/>
        <dbReference type="ChEBI" id="CHEBI:29985"/>
        <dbReference type="ChEBI" id="CHEBI:57762"/>
        <dbReference type="EC" id="2.6.1.42"/>
    </reaction>
</comment>
<dbReference type="RefSeq" id="WP_147922009.1">
    <property type="nucleotide sequence ID" value="NZ_VRTY01000041.1"/>
</dbReference>
<evidence type="ECO:0000256" key="3">
    <source>
        <dbReference type="ARBA" id="ARBA00004931"/>
    </source>
</evidence>
<dbReference type="EC" id="2.6.1.42" evidence="6"/>
<dbReference type="PANTHER" id="PTHR42743">
    <property type="entry name" value="AMINO-ACID AMINOTRANSFERASE"/>
    <property type="match status" value="1"/>
</dbReference>
<keyword evidence="11" id="KW-0032">Aminotransferase</keyword>
<name>A0A5C8K7Y3_9BACT</name>
<keyword evidence="7" id="KW-0663">Pyridoxal phosphate</keyword>
<dbReference type="InterPro" id="IPR043131">
    <property type="entry name" value="BCAT-like_N"/>
</dbReference>
<dbReference type="GO" id="GO:0008652">
    <property type="term" value="P:amino acid biosynthetic process"/>
    <property type="evidence" value="ECO:0007669"/>
    <property type="project" value="UniProtKB-ARBA"/>
</dbReference>
<keyword evidence="11" id="KW-0808">Transferase</keyword>
<dbReference type="EMBL" id="VRTY01000041">
    <property type="protein sequence ID" value="TXK45754.1"/>
    <property type="molecule type" value="Genomic_DNA"/>
</dbReference>
<accession>A0A5C8K7Y3</accession>
<comment type="pathway">
    <text evidence="3">Amino-acid biosynthesis; L-valine biosynthesis; L-valine from pyruvate: step 4/4.</text>
</comment>
<dbReference type="GO" id="GO:0004084">
    <property type="term" value="F:branched-chain-amino-acid transaminase activity"/>
    <property type="evidence" value="ECO:0007669"/>
    <property type="project" value="UniProtKB-EC"/>
</dbReference>
<evidence type="ECO:0000256" key="10">
    <source>
        <dbReference type="ARBA" id="ARBA00049229"/>
    </source>
</evidence>
<dbReference type="SUPFAM" id="SSF56752">
    <property type="entry name" value="D-aminoacid aminotransferase-like PLP-dependent enzymes"/>
    <property type="match status" value="1"/>
</dbReference>
<organism evidence="11 12">
    <name type="scientific">Pontibacter qinzhouensis</name>
    <dbReference type="NCBI Taxonomy" id="2603253"/>
    <lineage>
        <taxon>Bacteria</taxon>
        <taxon>Pseudomonadati</taxon>
        <taxon>Bacteroidota</taxon>
        <taxon>Cytophagia</taxon>
        <taxon>Cytophagales</taxon>
        <taxon>Hymenobacteraceae</taxon>
        <taxon>Pontibacter</taxon>
    </lineage>
</organism>
<evidence type="ECO:0000256" key="7">
    <source>
        <dbReference type="ARBA" id="ARBA00022898"/>
    </source>
</evidence>
<dbReference type="PANTHER" id="PTHR42743:SF11">
    <property type="entry name" value="AMINODEOXYCHORISMATE LYASE"/>
    <property type="match status" value="1"/>
</dbReference>
<keyword evidence="12" id="KW-1185">Reference proteome</keyword>
<evidence type="ECO:0000256" key="5">
    <source>
        <dbReference type="ARBA" id="ARBA00009320"/>
    </source>
</evidence>
<sequence>MVADKKVYAFIHHEFVPLTEAYLHISDLAIQRGYGIFDYFWIQRGQPLFFEDYLDRFYQSAGLMQLPVPLERRALREKALELIRLNNFPLSGMKLLLTGGYSESGYEPGTPNLVLIEQAVAYPEQENVEKGIKIITHEYQRELPAAKTINYNMGIRLIGQIKEKGAQDVLYHQNGIVTEFPRSNFFIVKQDNTIATPAREVLKGITRKNVLDLAAATYATEEGNITFEDVQQAKEAFQTSTTKRIVPIVQINDTLIGTGKPGSVTLALLQQLEALEQQYIDQTK</sequence>
<evidence type="ECO:0000256" key="6">
    <source>
        <dbReference type="ARBA" id="ARBA00013053"/>
    </source>
</evidence>
<evidence type="ECO:0000256" key="2">
    <source>
        <dbReference type="ARBA" id="ARBA00004824"/>
    </source>
</evidence>
<dbReference type="Gene3D" id="3.30.470.10">
    <property type="match status" value="1"/>
</dbReference>
<dbReference type="Proteomes" id="UP000321926">
    <property type="component" value="Unassembled WGS sequence"/>
</dbReference>
<comment type="pathway">
    <text evidence="4">Amino-acid biosynthesis; L-leucine biosynthesis; L-leucine from 3-methyl-2-oxobutanoate: step 4/4.</text>
</comment>
<dbReference type="Gene3D" id="3.20.10.10">
    <property type="entry name" value="D-amino Acid Aminotransferase, subunit A, domain 2"/>
    <property type="match status" value="1"/>
</dbReference>
<comment type="pathway">
    <text evidence="2">Amino-acid biosynthesis; L-isoleucine biosynthesis; L-isoleucine from 2-oxobutanoate: step 4/4.</text>
</comment>
<comment type="similarity">
    <text evidence="5">Belongs to the class-IV pyridoxal-phosphate-dependent aminotransferase family.</text>
</comment>
<protein>
    <recommendedName>
        <fullName evidence="6">branched-chain-amino-acid transaminase</fullName>
        <ecNumber evidence="6">2.6.1.42</ecNumber>
    </recommendedName>
</protein>
<dbReference type="InterPro" id="IPR036038">
    <property type="entry name" value="Aminotransferase-like"/>
</dbReference>
<comment type="cofactor">
    <cofactor evidence="1">
        <name>pyridoxal 5'-phosphate</name>
        <dbReference type="ChEBI" id="CHEBI:597326"/>
    </cofactor>
</comment>
<dbReference type="InterPro" id="IPR043132">
    <property type="entry name" value="BCAT-like_C"/>
</dbReference>
<dbReference type="OrthoDB" id="9805628at2"/>
<evidence type="ECO:0000256" key="9">
    <source>
        <dbReference type="ARBA" id="ARBA00048798"/>
    </source>
</evidence>
<evidence type="ECO:0000256" key="1">
    <source>
        <dbReference type="ARBA" id="ARBA00001933"/>
    </source>
</evidence>
<comment type="caution">
    <text evidence="11">The sequence shown here is derived from an EMBL/GenBank/DDBJ whole genome shotgun (WGS) entry which is preliminary data.</text>
</comment>
<evidence type="ECO:0000256" key="4">
    <source>
        <dbReference type="ARBA" id="ARBA00005072"/>
    </source>
</evidence>
<evidence type="ECO:0000313" key="12">
    <source>
        <dbReference type="Proteomes" id="UP000321926"/>
    </source>
</evidence>
<evidence type="ECO:0000313" key="11">
    <source>
        <dbReference type="EMBL" id="TXK45754.1"/>
    </source>
</evidence>
<gene>
    <name evidence="11" type="ORF">FVR03_12090</name>
</gene>
<dbReference type="FunFam" id="3.20.10.10:FF:000002">
    <property type="entry name" value="D-alanine aminotransferase"/>
    <property type="match status" value="1"/>
</dbReference>
<dbReference type="Pfam" id="PF01063">
    <property type="entry name" value="Aminotran_4"/>
    <property type="match status" value="1"/>
</dbReference>